<proteinExistence type="predicted"/>
<protein>
    <submittedName>
        <fullName evidence="1">Uncharacterized protein</fullName>
    </submittedName>
</protein>
<sequence>MLSALAFTIHDDVRNNENQELNLSSHPPTLAVQRASYKKAALLFARQMERTGKAMSGSLQQHPIRR</sequence>
<reference evidence="1 2" key="1">
    <citation type="submission" date="2016-01" db="EMBL/GenBank/DDBJ databases">
        <authorList>
            <person name="Oliw E.H."/>
        </authorList>
    </citation>
    <scope>NUCLEOTIDE SEQUENCE [LARGE SCALE GENOMIC DNA]</scope>
    <source>
        <strain evidence="1">LMG 27134</strain>
    </source>
</reference>
<dbReference type="AlphaFoldDB" id="A0A158JQT5"/>
<dbReference type="Proteomes" id="UP000054683">
    <property type="component" value="Unassembled WGS sequence"/>
</dbReference>
<evidence type="ECO:0000313" key="1">
    <source>
        <dbReference type="EMBL" id="SAL71035.1"/>
    </source>
</evidence>
<organism evidence="1 2">
    <name type="scientific">Caballeronia udeis</name>
    <dbReference type="NCBI Taxonomy" id="1232866"/>
    <lineage>
        <taxon>Bacteria</taxon>
        <taxon>Pseudomonadati</taxon>
        <taxon>Pseudomonadota</taxon>
        <taxon>Betaproteobacteria</taxon>
        <taxon>Burkholderiales</taxon>
        <taxon>Burkholderiaceae</taxon>
        <taxon>Caballeronia</taxon>
    </lineage>
</organism>
<dbReference type="EMBL" id="FCOK02000109">
    <property type="protein sequence ID" value="SAL71035.1"/>
    <property type="molecule type" value="Genomic_DNA"/>
</dbReference>
<evidence type="ECO:0000313" key="2">
    <source>
        <dbReference type="Proteomes" id="UP000054683"/>
    </source>
</evidence>
<gene>
    <name evidence="1" type="ORF">AWB69_08526</name>
</gene>
<name>A0A158JQT5_9BURK</name>
<accession>A0A158JQT5</accession>